<proteinExistence type="predicted"/>
<feature type="compositionally biased region" description="Polar residues" evidence="1">
    <location>
        <begin position="99"/>
        <end position="113"/>
    </location>
</feature>
<feature type="compositionally biased region" description="Basic residues" evidence="1">
    <location>
        <begin position="53"/>
        <end position="66"/>
    </location>
</feature>
<evidence type="ECO:0000256" key="1">
    <source>
        <dbReference type="SAM" id="MobiDB-lite"/>
    </source>
</evidence>
<evidence type="ECO:0000313" key="3">
    <source>
        <dbReference type="Proteomes" id="UP000267821"/>
    </source>
</evidence>
<sequence>MPPLTPQEVFNDTSTSRPDLHNVKWIKLRASLKFQRLKEKAIGLLTPSGSIRRRQARFSSEKRKRSTTSTSSEPFSPEPADSWSIFSKIWRMGEDSECDTLSVSPTGSPTSSRGRPVHYRSKLSNFRSTRRKSIVGLSPKTPCLDLSKPENSTPNYSRPLTRYSAIYSTGTGFKGTTDAIARVPSTGKQQPSDYHQKHYEDNYLQISDHKFGPPSVPCCRLHANIATHDRNSGSQLGLSTSNSSNLSVLGFELQEPSRRSSTTLPTMLMANLLRDYPHSAAEEHREESDTVTLVERNLTPPHPSRGNMSLASQMGIQNPYTFGCVSLPSQALTTPPAENLPDRRPIFPRSSTEQASTTFKKRDINIHTICDEIIPRAITFFIACLSWMPPMFPC</sequence>
<organism evidence="2 3">
    <name type="scientific">Terfezia boudieri ATCC MYA-4762</name>
    <dbReference type="NCBI Taxonomy" id="1051890"/>
    <lineage>
        <taxon>Eukaryota</taxon>
        <taxon>Fungi</taxon>
        <taxon>Dikarya</taxon>
        <taxon>Ascomycota</taxon>
        <taxon>Pezizomycotina</taxon>
        <taxon>Pezizomycetes</taxon>
        <taxon>Pezizales</taxon>
        <taxon>Pezizaceae</taxon>
        <taxon>Terfezia</taxon>
    </lineage>
</organism>
<evidence type="ECO:0000313" key="2">
    <source>
        <dbReference type="EMBL" id="RPB19802.1"/>
    </source>
</evidence>
<dbReference type="AlphaFoldDB" id="A0A3N4LEB1"/>
<protein>
    <submittedName>
        <fullName evidence="2">Uncharacterized protein</fullName>
    </submittedName>
</protein>
<feature type="region of interest" description="Disordered" evidence="1">
    <location>
        <begin position="138"/>
        <end position="157"/>
    </location>
</feature>
<feature type="region of interest" description="Disordered" evidence="1">
    <location>
        <begin position="53"/>
        <end position="80"/>
    </location>
</feature>
<gene>
    <name evidence="2" type="ORF">L211DRAFT_590417</name>
</gene>
<feature type="region of interest" description="Disordered" evidence="1">
    <location>
        <begin position="98"/>
        <end position="117"/>
    </location>
</feature>
<dbReference type="EMBL" id="ML121583">
    <property type="protein sequence ID" value="RPB19802.1"/>
    <property type="molecule type" value="Genomic_DNA"/>
</dbReference>
<dbReference type="OrthoDB" id="10329177at2759"/>
<feature type="compositionally biased region" description="Low complexity" evidence="1">
    <location>
        <begin position="67"/>
        <end position="79"/>
    </location>
</feature>
<name>A0A3N4LEB1_9PEZI</name>
<keyword evidence="3" id="KW-1185">Reference proteome</keyword>
<reference evidence="2 3" key="1">
    <citation type="journal article" date="2018" name="Nat. Ecol. Evol.">
        <title>Pezizomycetes genomes reveal the molecular basis of ectomycorrhizal truffle lifestyle.</title>
        <authorList>
            <person name="Murat C."/>
            <person name="Payen T."/>
            <person name="Noel B."/>
            <person name="Kuo A."/>
            <person name="Morin E."/>
            <person name="Chen J."/>
            <person name="Kohler A."/>
            <person name="Krizsan K."/>
            <person name="Balestrini R."/>
            <person name="Da Silva C."/>
            <person name="Montanini B."/>
            <person name="Hainaut M."/>
            <person name="Levati E."/>
            <person name="Barry K.W."/>
            <person name="Belfiori B."/>
            <person name="Cichocki N."/>
            <person name="Clum A."/>
            <person name="Dockter R.B."/>
            <person name="Fauchery L."/>
            <person name="Guy J."/>
            <person name="Iotti M."/>
            <person name="Le Tacon F."/>
            <person name="Lindquist E.A."/>
            <person name="Lipzen A."/>
            <person name="Malagnac F."/>
            <person name="Mello A."/>
            <person name="Molinier V."/>
            <person name="Miyauchi S."/>
            <person name="Poulain J."/>
            <person name="Riccioni C."/>
            <person name="Rubini A."/>
            <person name="Sitrit Y."/>
            <person name="Splivallo R."/>
            <person name="Traeger S."/>
            <person name="Wang M."/>
            <person name="Zifcakova L."/>
            <person name="Wipf D."/>
            <person name="Zambonelli A."/>
            <person name="Paolocci F."/>
            <person name="Nowrousian M."/>
            <person name="Ottonello S."/>
            <person name="Baldrian P."/>
            <person name="Spatafora J.W."/>
            <person name="Henrissat B."/>
            <person name="Nagy L.G."/>
            <person name="Aury J.M."/>
            <person name="Wincker P."/>
            <person name="Grigoriev I.V."/>
            <person name="Bonfante P."/>
            <person name="Martin F.M."/>
        </authorList>
    </citation>
    <scope>NUCLEOTIDE SEQUENCE [LARGE SCALE GENOMIC DNA]</scope>
    <source>
        <strain evidence="2 3">ATCC MYA-4762</strain>
    </source>
</reference>
<dbReference type="InParanoid" id="A0A3N4LEB1"/>
<feature type="region of interest" description="Disordered" evidence="1">
    <location>
        <begin position="334"/>
        <end position="354"/>
    </location>
</feature>
<dbReference type="Proteomes" id="UP000267821">
    <property type="component" value="Unassembled WGS sequence"/>
</dbReference>
<accession>A0A3N4LEB1</accession>